<name>A0A382FWY8_9ZZZZ</name>
<dbReference type="AlphaFoldDB" id="A0A382FWY8"/>
<organism evidence="1">
    <name type="scientific">marine metagenome</name>
    <dbReference type="NCBI Taxonomy" id="408172"/>
    <lineage>
        <taxon>unclassified sequences</taxon>
        <taxon>metagenomes</taxon>
        <taxon>ecological metagenomes</taxon>
    </lineage>
</organism>
<dbReference type="Pfam" id="PF13692">
    <property type="entry name" value="Glyco_trans_1_4"/>
    <property type="match status" value="1"/>
</dbReference>
<protein>
    <recommendedName>
        <fullName evidence="2">Glycosyl transferase family 1 domain-containing protein</fullName>
    </recommendedName>
</protein>
<evidence type="ECO:0000313" key="1">
    <source>
        <dbReference type="EMBL" id="SVB67606.1"/>
    </source>
</evidence>
<accession>A0A382FWY8</accession>
<sequence length="325" mass="36561">MRAFFVTQYGALAASSRTRVLQYLPFLRQQGIDADVLTVLPDHAISGSQLDVRRQPLRKTLYYLWAAWRTWSCGLRTWWHGRSRDLLFVQKVIFPPPIRWLLRHMSTPVVYDFDDAIFTTEVRSGHWLARVKESRNASGVPAMLGLADLAVVENEYTAEFARQHCDVLQITGPIDTTSYAEIRSRVADTDPFTVGWIGSGSTVAYLELIAPVLQRLARELNLRLLVVGAQFELHGVDVECKPWALEQEATDLARCHVGVMPVPDDPWTRGKGGYKLLQYMACGLPVVTHPIGINTVIVEEGLTGYLAPDEDTWVSRLTQLGEDPD</sequence>
<evidence type="ECO:0008006" key="2">
    <source>
        <dbReference type="Google" id="ProtNLM"/>
    </source>
</evidence>
<proteinExistence type="predicted"/>
<reference evidence="1" key="1">
    <citation type="submission" date="2018-05" db="EMBL/GenBank/DDBJ databases">
        <authorList>
            <person name="Lanie J.A."/>
            <person name="Ng W.-L."/>
            <person name="Kazmierczak K.M."/>
            <person name="Andrzejewski T.M."/>
            <person name="Davidsen T.M."/>
            <person name="Wayne K.J."/>
            <person name="Tettelin H."/>
            <person name="Glass J.I."/>
            <person name="Rusch D."/>
            <person name="Podicherti R."/>
            <person name="Tsui H.-C.T."/>
            <person name="Winkler M.E."/>
        </authorList>
    </citation>
    <scope>NUCLEOTIDE SEQUENCE</scope>
</reference>
<feature type="non-terminal residue" evidence="1">
    <location>
        <position position="325"/>
    </location>
</feature>
<dbReference type="CDD" id="cd03801">
    <property type="entry name" value="GT4_PimA-like"/>
    <property type="match status" value="1"/>
</dbReference>
<gene>
    <name evidence="1" type="ORF">METZ01_LOCUS220460</name>
</gene>
<dbReference type="Gene3D" id="3.40.50.2000">
    <property type="entry name" value="Glycogen Phosphorylase B"/>
    <property type="match status" value="1"/>
</dbReference>
<dbReference type="SUPFAM" id="SSF53756">
    <property type="entry name" value="UDP-Glycosyltransferase/glycogen phosphorylase"/>
    <property type="match status" value="1"/>
</dbReference>
<dbReference type="EMBL" id="UINC01052362">
    <property type="protein sequence ID" value="SVB67606.1"/>
    <property type="molecule type" value="Genomic_DNA"/>
</dbReference>